<gene>
    <name evidence="1" type="ORF">EYF80_022502</name>
</gene>
<dbReference type="AlphaFoldDB" id="A0A4Z2HQF9"/>
<evidence type="ECO:0000313" key="2">
    <source>
        <dbReference type="Proteomes" id="UP000314294"/>
    </source>
</evidence>
<evidence type="ECO:0000313" key="1">
    <source>
        <dbReference type="EMBL" id="TNN67253.1"/>
    </source>
</evidence>
<comment type="caution">
    <text evidence="1">The sequence shown here is derived from an EMBL/GenBank/DDBJ whole genome shotgun (WGS) entry which is preliminary data.</text>
</comment>
<proteinExistence type="predicted"/>
<dbReference type="Proteomes" id="UP000314294">
    <property type="component" value="Unassembled WGS sequence"/>
</dbReference>
<name>A0A4Z2HQF9_9TELE</name>
<dbReference type="EMBL" id="SRLO01000206">
    <property type="protein sequence ID" value="TNN67253.1"/>
    <property type="molecule type" value="Genomic_DNA"/>
</dbReference>
<organism evidence="1 2">
    <name type="scientific">Liparis tanakae</name>
    <name type="common">Tanaka's snailfish</name>
    <dbReference type="NCBI Taxonomy" id="230148"/>
    <lineage>
        <taxon>Eukaryota</taxon>
        <taxon>Metazoa</taxon>
        <taxon>Chordata</taxon>
        <taxon>Craniata</taxon>
        <taxon>Vertebrata</taxon>
        <taxon>Euteleostomi</taxon>
        <taxon>Actinopterygii</taxon>
        <taxon>Neopterygii</taxon>
        <taxon>Teleostei</taxon>
        <taxon>Neoteleostei</taxon>
        <taxon>Acanthomorphata</taxon>
        <taxon>Eupercaria</taxon>
        <taxon>Perciformes</taxon>
        <taxon>Cottioidei</taxon>
        <taxon>Cottales</taxon>
        <taxon>Liparidae</taxon>
        <taxon>Liparis</taxon>
    </lineage>
</organism>
<accession>A0A4Z2HQF9</accession>
<sequence>MTGSELVLKVATVSGERSDEYACVPGGSEHRTKAPGKECDKTQAEQYREILGIGSGISSNLACIKYKGTIVSFTDSHTSQTEGCTDSVLPFLALTQPLELMAASSDHAGECQKQFSVLLK</sequence>
<keyword evidence="2" id="KW-1185">Reference proteome</keyword>
<protein>
    <submittedName>
        <fullName evidence="1">Uncharacterized protein</fullName>
    </submittedName>
</protein>
<reference evidence="1 2" key="1">
    <citation type="submission" date="2019-03" db="EMBL/GenBank/DDBJ databases">
        <title>First draft genome of Liparis tanakae, snailfish: a comprehensive survey of snailfish specific genes.</title>
        <authorList>
            <person name="Kim W."/>
            <person name="Song I."/>
            <person name="Jeong J.-H."/>
            <person name="Kim D."/>
            <person name="Kim S."/>
            <person name="Ryu S."/>
            <person name="Song J.Y."/>
            <person name="Lee S.K."/>
        </authorList>
    </citation>
    <scope>NUCLEOTIDE SEQUENCE [LARGE SCALE GENOMIC DNA]</scope>
    <source>
        <tissue evidence="1">Muscle</tissue>
    </source>
</reference>